<sequence>MRGHRAAAPRLPRVRARTTAIGAFVVLAAMVPAAVSAPGTQEADVALPYVCALPSGELPVTVRVTADFPTAARAGKAFTPTDVTTTVELPAEAVADLADGKAAGVRAVTRLGVGIAQGASAAEATWRGTARPAALPASGPLTLTATGEVPSVTARVGGALTFSARALDLDLALDTPDGTAADPAALTVGCSLAEDAPEQGLLATVAIEPDPRPPATSPASPDPSVPAPGTGTPTAPHSPGGRDDQGNQDDQSDEGDRAPTVTERAPRGAAARPAAPPCRYDERHPSTSASLNAYVTGYTNVRKLDGASLIPLSCALIEQGPTDIEFFPDFTGGYLTQRSKGTLWYEGEARTPPFQATFLTFGFVPTKATMVLEQTGPMTMDGRGETSFVTLFTKMETRVRVPLVLRVTSLEVNGTPLDVGDGCRTRGPLRSEEPEPAKFPGDHLLLTGRSSHQPPALPVGYLLSSGGPLTGEVTIPAFTGCGSHDGENVDRLLTASVSGPGNYVKQMQGQTCAVQVFNPDQCTKDLQPLVIPVPER</sequence>
<protein>
    <submittedName>
        <fullName evidence="4">DUF6801 domain-containing protein</fullName>
    </submittedName>
</protein>
<evidence type="ECO:0000259" key="3">
    <source>
        <dbReference type="Pfam" id="PF20611"/>
    </source>
</evidence>
<gene>
    <name evidence="4" type="ORF">ACFP3J_09465</name>
</gene>
<keyword evidence="5" id="KW-1185">Reference proteome</keyword>
<feature type="chain" id="PRO_5045378241" evidence="2">
    <location>
        <begin position="38"/>
        <end position="536"/>
    </location>
</feature>
<dbReference type="EMBL" id="JBHSOE010000011">
    <property type="protein sequence ID" value="MFC5655720.1"/>
    <property type="molecule type" value="Genomic_DNA"/>
</dbReference>
<evidence type="ECO:0000256" key="2">
    <source>
        <dbReference type="SAM" id="SignalP"/>
    </source>
</evidence>
<feature type="compositionally biased region" description="Pro residues" evidence="1">
    <location>
        <begin position="212"/>
        <end position="226"/>
    </location>
</feature>
<name>A0ABW0WHG5_STRNO</name>
<dbReference type="InterPro" id="IPR046542">
    <property type="entry name" value="DUF6801"/>
</dbReference>
<accession>A0ABW0WHG5</accession>
<dbReference type="RefSeq" id="WP_344349558.1">
    <property type="nucleotide sequence ID" value="NZ_BAAASM010000030.1"/>
</dbReference>
<keyword evidence="2" id="KW-0732">Signal</keyword>
<organism evidence="4 5">
    <name type="scientific">Streptomyces nogalater</name>
    <dbReference type="NCBI Taxonomy" id="38314"/>
    <lineage>
        <taxon>Bacteria</taxon>
        <taxon>Bacillati</taxon>
        <taxon>Actinomycetota</taxon>
        <taxon>Actinomycetes</taxon>
        <taxon>Kitasatosporales</taxon>
        <taxon>Streptomycetaceae</taxon>
        <taxon>Streptomyces</taxon>
    </lineage>
</organism>
<evidence type="ECO:0000313" key="4">
    <source>
        <dbReference type="EMBL" id="MFC5655720.1"/>
    </source>
</evidence>
<feature type="compositionally biased region" description="Low complexity" evidence="1">
    <location>
        <begin position="227"/>
        <end position="239"/>
    </location>
</feature>
<feature type="region of interest" description="Disordered" evidence="1">
    <location>
        <begin position="208"/>
        <end position="285"/>
    </location>
</feature>
<reference evidence="5" key="1">
    <citation type="journal article" date="2019" name="Int. J. Syst. Evol. Microbiol.">
        <title>The Global Catalogue of Microorganisms (GCM) 10K type strain sequencing project: providing services to taxonomists for standard genome sequencing and annotation.</title>
        <authorList>
            <consortium name="The Broad Institute Genomics Platform"/>
            <consortium name="The Broad Institute Genome Sequencing Center for Infectious Disease"/>
            <person name="Wu L."/>
            <person name="Ma J."/>
        </authorList>
    </citation>
    <scope>NUCLEOTIDE SEQUENCE [LARGE SCALE GENOMIC DNA]</scope>
    <source>
        <strain evidence="5">KCTC 5701</strain>
    </source>
</reference>
<evidence type="ECO:0000256" key="1">
    <source>
        <dbReference type="SAM" id="MobiDB-lite"/>
    </source>
</evidence>
<feature type="domain" description="DUF6801" evidence="3">
    <location>
        <begin position="49"/>
        <end position="194"/>
    </location>
</feature>
<proteinExistence type="predicted"/>
<dbReference type="Proteomes" id="UP001596065">
    <property type="component" value="Unassembled WGS sequence"/>
</dbReference>
<comment type="caution">
    <text evidence="4">The sequence shown here is derived from an EMBL/GenBank/DDBJ whole genome shotgun (WGS) entry which is preliminary data.</text>
</comment>
<feature type="signal peptide" evidence="2">
    <location>
        <begin position="1"/>
        <end position="37"/>
    </location>
</feature>
<evidence type="ECO:0000313" key="5">
    <source>
        <dbReference type="Proteomes" id="UP001596065"/>
    </source>
</evidence>
<dbReference type="Pfam" id="PF20611">
    <property type="entry name" value="DUF6801"/>
    <property type="match status" value="1"/>
</dbReference>